<dbReference type="Proteomes" id="UP000006867">
    <property type="component" value="Chromosome"/>
</dbReference>
<organism evidence="1 2">
    <name type="scientific">Bacillus atrophaeus (strain 1942)</name>
    <dbReference type="NCBI Taxonomy" id="720555"/>
    <lineage>
        <taxon>Bacteria</taxon>
        <taxon>Bacillati</taxon>
        <taxon>Bacillota</taxon>
        <taxon>Bacilli</taxon>
        <taxon>Bacillales</taxon>
        <taxon>Bacillaceae</taxon>
        <taxon>Bacillus</taxon>
    </lineage>
</organism>
<dbReference type="RefSeq" id="WP_003326253.1">
    <property type="nucleotide sequence ID" value="NC_014639.1"/>
</dbReference>
<gene>
    <name evidence="1" type="ordered locus">BATR1942_17675</name>
</gene>
<keyword evidence="2" id="KW-1185">Reference proteome</keyword>
<evidence type="ECO:0000313" key="2">
    <source>
        <dbReference type="Proteomes" id="UP000006867"/>
    </source>
</evidence>
<sequence length="198" mass="21723">MIVTAEEKKSVTLQKTIVHTLGPEGTNCEKAGYLWLENQGLEGEVRLYGTLEEALVHVKETEHSVLLGCAVYPLLHNVVFENLLDMEIIDSFVMPTYSMVLAAKQDIGHKDIGTIASHPAPAHLAKLFSDNVQLVNSNSQAALDCSSGHTDACITTLKAAVENHLHVVKDFGEVPMCFTIHGLKNKPDMEDDYAESHE</sequence>
<evidence type="ECO:0000313" key="1">
    <source>
        <dbReference type="EMBL" id="ADP34452.1"/>
    </source>
</evidence>
<dbReference type="EMBL" id="CP002207">
    <property type="protein sequence ID" value="ADP34452.1"/>
    <property type="molecule type" value="Genomic_DNA"/>
</dbReference>
<accession>A0ABM5M2R6</accession>
<protein>
    <submittedName>
        <fullName evidence="1">YwfB</fullName>
    </submittedName>
</protein>
<name>A0ABM5M2R6_BACA1</name>
<reference evidence="1 2" key="1">
    <citation type="journal article" date="2011" name="Front. Microbiol.">
        <title>Genomic signatures of strain selection and enhancement in Bacillus atrophaeus var. globigii, a historical biowarfare simulant.</title>
        <authorList>
            <person name="Gibbons H.S."/>
            <person name="Broomall S.M."/>
            <person name="McNew L.A."/>
            <person name="Daligault H."/>
            <person name="Chapman C."/>
            <person name="Bruce D."/>
            <person name="Karavis M."/>
            <person name="Krepps M."/>
            <person name="McGregor P.A."/>
            <person name="Hong C."/>
            <person name="Park K.H."/>
            <person name="Akmal A."/>
            <person name="Feldman A."/>
            <person name="Lin J.S."/>
            <person name="Chang W.E."/>
            <person name="Higgs B.W."/>
            <person name="Demirev P."/>
            <person name="Lindquist J."/>
            <person name="Liem A."/>
            <person name="Fochler E."/>
            <person name="Read T.D."/>
            <person name="Tapia R."/>
            <person name="Johnson S."/>
            <person name="Bishop-Lilly K.A."/>
            <person name="Detter C."/>
            <person name="Han C."/>
            <person name="Sozhamannan S."/>
            <person name="Rosenzweig C.N."/>
            <person name="Skowronski E.W."/>
        </authorList>
    </citation>
    <scope>NUCLEOTIDE SEQUENCE [LARGE SCALE GENOMIC DNA]</scope>
    <source>
        <strain evidence="1 2">1942</strain>
    </source>
</reference>
<proteinExistence type="predicted"/>
<dbReference type="SUPFAM" id="SSF53850">
    <property type="entry name" value="Periplasmic binding protein-like II"/>
    <property type="match status" value="1"/>
</dbReference>